<evidence type="ECO:0000256" key="2">
    <source>
        <dbReference type="ARBA" id="ARBA00004906"/>
    </source>
</evidence>
<dbReference type="STRING" id="145388.A0A0D2MIW2"/>
<evidence type="ECO:0000256" key="13">
    <source>
        <dbReference type="ARBA" id="ARBA00023136"/>
    </source>
</evidence>
<evidence type="ECO:0000256" key="1">
    <source>
        <dbReference type="ARBA" id="ARBA00004585"/>
    </source>
</evidence>
<evidence type="ECO:0000313" key="17">
    <source>
        <dbReference type="Proteomes" id="UP000054498"/>
    </source>
</evidence>
<protein>
    <recommendedName>
        <fullName evidence="18">Ubiquitin-like domain-containing protein</fullName>
    </recommendedName>
</protein>
<dbReference type="AlphaFoldDB" id="A0A0D2MIW2"/>
<comment type="similarity">
    <text evidence="3">Belongs to the pex2/pex10/pex12 family.</text>
</comment>
<organism evidence="16 17">
    <name type="scientific">Monoraphidium neglectum</name>
    <dbReference type="NCBI Taxonomy" id="145388"/>
    <lineage>
        <taxon>Eukaryota</taxon>
        <taxon>Viridiplantae</taxon>
        <taxon>Chlorophyta</taxon>
        <taxon>core chlorophytes</taxon>
        <taxon>Chlorophyceae</taxon>
        <taxon>CS clade</taxon>
        <taxon>Sphaeropleales</taxon>
        <taxon>Selenastraceae</taxon>
        <taxon>Monoraphidium</taxon>
    </lineage>
</organism>
<proteinExistence type="inferred from homology"/>
<reference evidence="16 17" key="1">
    <citation type="journal article" date="2013" name="BMC Genomics">
        <title>Reconstruction of the lipid metabolism for the microalga Monoraphidium neglectum from its genome sequence reveals characteristics suitable for biofuel production.</title>
        <authorList>
            <person name="Bogen C."/>
            <person name="Al-Dilaimi A."/>
            <person name="Albersmeier A."/>
            <person name="Wichmann J."/>
            <person name="Grundmann M."/>
            <person name="Rupp O."/>
            <person name="Lauersen K.J."/>
            <person name="Blifernez-Klassen O."/>
            <person name="Kalinowski J."/>
            <person name="Goesmann A."/>
            <person name="Mussgnug J.H."/>
            <person name="Kruse O."/>
        </authorList>
    </citation>
    <scope>NUCLEOTIDE SEQUENCE [LARGE SCALE GENOMIC DNA]</scope>
    <source>
        <strain evidence="16 17">SAG 48.87</strain>
    </source>
</reference>
<dbReference type="Proteomes" id="UP000054498">
    <property type="component" value="Unassembled WGS sequence"/>
</dbReference>
<keyword evidence="8" id="KW-0863">Zinc-finger</keyword>
<keyword evidence="12" id="KW-1133">Transmembrane helix</keyword>
<dbReference type="InterPro" id="IPR025654">
    <property type="entry name" value="PEX2/10"/>
</dbReference>
<evidence type="ECO:0000256" key="8">
    <source>
        <dbReference type="ARBA" id="ARBA00022771"/>
    </source>
</evidence>
<keyword evidence="13" id="KW-0472">Membrane</keyword>
<evidence type="ECO:0000256" key="4">
    <source>
        <dbReference type="ARBA" id="ARBA00022448"/>
    </source>
</evidence>
<evidence type="ECO:0000256" key="11">
    <source>
        <dbReference type="ARBA" id="ARBA00022927"/>
    </source>
</evidence>
<evidence type="ECO:0000256" key="7">
    <source>
        <dbReference type="ARBA" id="ARBA00022723"/>
    </source>
</evidence>
<dbReference type="PANTHER" id="PTHR48178:SF1">
    <property type="entry name" value="PEROXISOME BIOGENESIS FACTOR 2"/>
    <property type="match status" value="1"/>
</dbReference>
<keyword evidence="11" id="KW-0653">Protein transport</keyword>
<evidence type="ECO:0000256" key="6">
    <source>
        <dbReference type="ARBA" id="ARBA00022692"/>
    </source>
</evidence>
<feature type="region of interest" description="Disordered" evidence="15">
    <location>
        <begin position="74"/>
        <end position="93"/>
    </location>
</feature>
<dbReference type="GO" id="GO:0016558">
    <property type="term" value="P:protein import into peroxisome matrix"/>
    <property type="evidence" value="ECO:0007669"/>
    <property type="project" value="InterPro"/>
</dbReference>
<keyword evidence="7" id="KW-0479">Metal-binding</keyword>
<evidence type="ECO:0008006" key="18">
    <source>
        <dbReference type="Google" id="ProtNLM"/>
    </source>
</evidence>
<dbReference type="GO" id="GO:0016740">
    <property type="term" value="F:transferase activity"/>
    <property type="evidence" value="ECO:0007669"/>
    <property type="project" value="UniProtKB-KW"/>
</dbReference>
<comment type="pathway">
    <text evidence="2">Protein modification; protein ubiquitination.</text>
</comment>
<evidence type="ECO:0000313" key="16">
    <source>
        <dbReference type="EMBL" id="KIZ02960.1"/>
    </source>
</evidence>
<keyword evidence="6" id="KW-0812">Transmembrane</keyword>
<name>A0A0D2MIW2_9CHLO</name>
<evidence type="ECO:0000256" key="9">
    <source>
        <dbReference type="ARBA" id="ARBA00022786"/>
    </source>
</evidence>
<dbReference type="GO" id="GO:0005778">
    <property type="term" value="C:peroxisomal membrane"/>
    <property type="evidence" value="ECO:0007669"/>
    <property type="project" value="UniProtKB-SubCell"/>
</dbReference>
<dbReference type="GeneID" id="25737872"/>
<sequence length="192" mass="20578">MSRLVSFEYLNRQLVWQELSEFLLFLLPLINVPRLKRAMLRAFPRLPMLTAGGGSAGGGAAALEWTVEAAGGKARGGGGGKDGGAGGGAGAGTGFERQRRRVKLLDPSAGESVEIDIEADTPQLEVKRQLHLKTGADVCLLQRLLGVPIEHIKVMLSGINQLVMGDKRQLRFSYCGSASNMYFAVPQKQAEA</sequence>
<evidence type="ECO:0000256" key="3">
    <source>
        <dbReference type="ARBA" id="ARBA00008704"/>
    </source>
</evidence>
<dbReference type="GO" id="GO:0008270">
    <property type="term" value="F:zinc ion binding"/>
    <property type="evidence" value="ECO:0007669"/>
    <property type="project" value="UniProtKB-KW"/>
</dbReference>
<dbReference type="EMBL" id="KK100942">
    <property type="protein sequence ID" value="KIZ02960.1"/>
    <property type="molecule type" value="Genomic_DNA"/>
</dbReference>
<comment type="subcellular location">
    <subcellularLocation>
        <location evidence="1">Peroxisome membrane</location>
        <topology evidence="1">Multi-pass membrane protein</topology>
    </subcellularLocation>
</comment>
<evidence type="ECO:0000256" key="12">
    <source>
        <dbReference type="ARBA" id="ARBA00022989"/>
    </source>
</evidence>
<dbReference type="PANTHER" id="PTHR48178">
    <property type="entry name" value="PEROXISOME BIOGENESIS FACTOR 2"/>
    <property type="match status" value="1"/>
</dbReference>
<evidence type="ECO:0000256" key="10">
    <source>
        <dbReference type="ARBA" id="ARBA00022833"/>
    </source>
</evidence>
<dbReference type="RefSeq" id="XP_013901979.1">
    <property type="nucleotide sequence ID" value="XM_014046525.1"/>
</dbReference>
<keyword evidence="10" id="KW-0862">Zinc</keyword>
<keyword evidence="4" id="KW-0813">Transport</keyword>
<evidence type="ECO:0000256" key="5">
    <source>
        <dbReference type="ARBA" id="ARBA00022679"/>
    </source>
</evidence>
<evidence type="ECO:0000256" key="15">
    <source>
        <dbReference type="SAM" id="MobiDB-lite"/>
    </source>
</evidence>
<accession>A0A0D2MIW2</accession>
<evidence type="ECO:0000256" key="14">
    <source>
        <dbReference type="ARBA" id="ARBA00023140"/>
    </source>
</evidence>
<dbReference type="OrthoDB" id="534821at2759"/>
<gene>
    <name evidence="16" type="ORF">MNEG_4995</name>
</gene>
<dbReference type="KEGG" id="mng:MNEG_4995"/>
<keyword evidence="14" id="KW-0576">Peroxisome</keyword>
<keyword evidence="5" id="KW-0808">Transferase</keyword>
<keyword evidence="9" id="KW-0833">Ubl conjugation pathway</keyword>
<keyword evidence="17" id="KW-1185">Reference proteome</keyword>